<feature type="transmembrane region" description="Helical" evidence="5">
    <location>
        <begin position="12"/>
        <end position="33"/>
    </location>
</feature>
<protein>
    <recommendedName>
        <fullName evidence="5">NADH-quinone oxidoreductase subunit H</fullName>
        <ecNumber evidence="5">7.1.1.-</ecNumber>
    </recommendedName>
    <alternativeName>
        <fullName evidence="5">NADH dehydrogenase I subunit H</fullName>
    </alternativeName>
    <alternativeName>
        <fullName evidence="5">NDH-1 subunit H</fullName>
    </alternativeName>
</protein>
<dbReference type="GO" id="GO:0016655">
    <property type="term" value="F:oxidoreductase activity, acting on NAD(P)H, quinone or similar compound as acceptor"/>
    <property type="evidence" value="ECO:0007669"/>
    <property type="project" value="UniProtKB-UniRule"/>
</dbReference>
<keyword evidence="5" id="KW-0874">Quinone</keyword>
<evidence type="ECO:0000256" key="5">
    <source>
        <dbReference type="HAMAP-Rule" id="MF_01350"/>
    </source>
</evidence>
<keyword evidence="5 6" id="KW-0520">NAD</keyword>
<dbReference type="GO" id="GO:0009060">
    <property type="term" value="P:aerobic respiration"/>
    <property type="evidence" value="ECO:0007669"/>
    <property type="project" value="TreeGrafter"/>
</dbReference>
<comment type="similarity">
    <text evidence="5 6">Belongs to the complex I subunit 1 family.</text>
</comment>
<dbReference type="InterPro" id="IPR001694">
    <property type="entry name" value="NADH_UbQ_OxRdtase_su1/FPO"/>
</dbReference>
<evidence type="ECO:0000256" key="1">
    <source>
        <dbReference type="ARBA" id="ARBA00004141"/>
    </source>
</evidence>
<keyword evidence="5" id="KW-1278">Translocase</keyword>
<dbReference type="Proteomes" id="UP000275256">
    <property type="component" value="Unassembled WGS sequence"/>
</dbReference>
<dbReference type="AlphaFoldDB" id="A0A3M0GLQ7"/>
<dbReference type="PANTHER" id="PTHR11432:SF3">
    <property type="entry name" value="NADH-UBIQUINONE OXIDOREDUCTASE CHAIN 1"/>
    <property type="match status" value="1"/>
</dbReference>
<feature type="transmembrane region" description="Helical" evidence="5">
    <location>
        <begin position="119"/>
        <end position="144"/>
    </location>
</feature>
<evidence type="ECO:0000313" key="7">
    <source>
        <dbReference type="EMBL" id="RMB58236.1"/>
    </source>
</evidence>
<dbReference type="GO" id="GO:0003954">
    <property type="term" value="F:NADH dehydrogenase activity"/>
    <property type="evidence" value="ECO:0007669"/>
    <property type="project" value="TreeGrafter"/>
</dbReference>
<evidence type="ECO:0000256" key="3">
    <source>
        <dbReference type="ARBA" id="ARBA00022989"/>
    </source>
</evidence>
<dbReference type="InterPro" id="IPR018086">
    <property type="entry name" value="NADH_UbQ_OxRdtase_su1_CS"/>
</dbReference>
<comment type="caution">
    <text evidence="7">The sequence shown here is derived from an EMBL/GenBank/DDBJ whole genome shotgun (WGS) entry which is preliminary data.</text>
</comment>
<comment type="subcellular location">
    <subcellularLocation>
        <location evidence="5 6">Cell membrane</location>
        <topology evidence="5 6">Multi-pass membrane protein</topology>
    </subcellularLocation>
    <subcellularLocation>
        <location evidence="1">Membrane</location>
        <topology evidence="1">Multi-pass membrane protein</topology>
    </subcellularLocation>
</comment>
<keyword evidence="8" id="KW-1185">Reference proteome</keyword>
<keyword evidence="7" id="KW-0560">Oxidoreductase</keyword>
<keyword evidence="2 5" id="KW-0812">Transmembrane</keyword>
<sequence length="431" mass="47793">MNVFFSDPWWLILIKVVILFVVLLVWTIFNVWYERRLVGKMQHRLGPIMNGPFGLGQALADGAKLIAKEDFRPTNTDKWVYNLAPLLTGVAAFTTWTVLPFGGEVEIFGVTTRLQVTDLPVSVLFMIAIASIGIYGIVLAGWASNSTYSFLGSIRSSAQMISYEVAMGLAIVGVFVLSGSMSTASIVEAQAQKIILRVPFTQMEFDPGIPGWYGLLLLPSFVIYCIAMVGETNRAPFDLPECESELVAGYLTEYSGFRYAMYFLAEYINMATVSAIATTLFLGGYLPPWPLNLIPFLNNPWFGPIFFVVKVQLLISGFVWLRGTLPRFRYDQFMDLGWKRLIPISLLWIVMIGIAPQYTLGLAVLLVAILIALSGSTDKDEDEEDDVDLDAPFDAFAGGYPVPPRPGQMLPEMAGVVRAPRTDDTEVEVEI</sequence>
<dbReference type="OrthoDB" id="9803734at2"/>
<keyword evidence="5" id="KW-1003">Cell membrane</keyword>
<evidence type="ECO:0000256" key="2">
    <source>
        <dbReference type="ARBA" id="ARBA00022692"/>
    </source>
</evidence>
<dbReference type="GO" id="GO:0005886">
    <property type="term" value="C:plasma membrane"/>
    <property type="evidence" value="ECO:0007669"/>
    <property type="project" value="UniProtKB-SubCell"/>
</dbReference>
<dbReference type="GO" id="GO:0048038">
    <property type="term" value="F:quinone binding"/>
    <property type="evidence" value="ECO:0007669"/>
    <property type="project" value="UniProtKB-KW"/>
</dbReference>
<dbReference type="PANTHER" id="PTHR11432">
    <property type="entry name" value="NADH DEHYDROGENASE SUBUNIT 1"/>
    <property type="match status" value="1"/>
</dbReference>
<dbReference type="NCBIfam" id="NF004743">
    <property type="entry name" value="PRK06076.1-4"/>
    <property type="match status" value="1"/>
</dbReference>
<accession>A0A3M0GLQ7</accession>
<dbReference type="PROSITE" id="PS00668">
    <property type="entry name" value="COMPLEX1_ND1_2"/>
    <property type="match status" value="1"/>
</dbReference>
<comment type="catalytic activity">
    <reaction evidence="5">
        <text>a quinone + NADH + 5 H(+)(in) = a quinol + NAD(+) + 4 H(+)(out)</text>
        <dbReference type="Rhea" id="RHEA:57888"/>
        <dbReference type="ChEBI" id="CHEBI:15378"/>
        <dbReference type="ChEBI" id="CHEBI:24646"/>
        <dbReference type="ChEBI" id="CHEBI:57540"/>
        <dbReference type="ChEBI" id="CHEBI:57945"/>
        <dbReference type="ChEBI" id="CHEBI:132124"/>
    </reaction>
</comment>
<dbReference type="EC" id="7.1.1.-" evidence="5"/>
<dbReference type="Pfam" id="PF00146">
    <property type="entry name" value="NADHdh"/>
    <property type="match status" value="1"/>
</dbReference>
<feature type="transmembrane region" description="Helical" evidence="5">
    <location>
        <begin position="211"/>
        <end position="230"/>
    </location>
</feature>
<proteinExistence type="inferred from homology"/>
<comment type="subunit">
    <text evidence="5">NDH-1 is composed of 14 different subunits. Subunits NuoA, H, J, K, L, M, N constitute the membrane sector of the complex.</text>
</comment>
<dbReference type="HAMAP" id="MF_01350">
    <property type="entry name" value="NDH1_NuoH"/>
    <property type="match status" value="1"/>
</dbReference>
<dbReference type="RefSeq" id="WP_121902274.1">
    <property type="nucleotide sequence ID" value="NZ_REFW01000004.1"/>
</dbReference>
<feature type="transmembrane region" description="Helical" evidence="5">
    <location>
        <begin position="267"/>
        <end position="286"/>
    </location>
</feature>
<feature type="transmembrane region" description="Helical" evidence="5">
    <location>
        <begin position="165"/>
        <end position="191"/>
    </location>
</feature>
<keyword evidence="3 5" id="KW-1133">Transmembrane helix</keyword>
<feature type="transmembrane region" description="Helical" evidence="5">
    <location>
        <begin position="79"/>
        <end position="99"/>
    </location>
</feature>
<gene>
    <name evidence="5 7" type="primary">nuoH</name>
    <name evidence="7" type="ORF">EAX62_13595</name>
</gene>
<feature type="transmembrane region" description="Helical" evidence="5">
    <location>
        <begin position="341"/>
        <end position="373"/>
    </location>
</feature>
<keyword evidence="4 5" id="KW-0472">Membrane</keyword>
<name>A0A3M0GLQ7_9ACTN</name>
<feature type="transmembrane region" description="Helical" evidence="5">
    <location>
        <begin position="301"/>
        <end position="321"/>
    </location>
</feature>
<organism evidence="7 8">
    <name type="scientific">Tessaracoccus antarcticus</name>
    <dbReference type="NCBI Taxonomy" id="2479848"/>
    <lineage>
        <taxon>Bacteria</taxon>
        <taxon>Bacillati</taxon>
        <taxon>Actinomycetota</taxon>
        <taxon>Actinomycetes</taxon>
        <taxon>Propionibacteriales</taxon>
        <taxon>Propionibacteriaceae</taxon>
        <taxon>Tessaracoccus</taxon>
    </lineage>
</organism>
<dbReference type="EMBL" id="REFW01000004">
    <property type="protein sequence ID" value="RMB58236.1"/>
    <property type="molecule type" value="Genomic_DNA"/>
</dbReference>
<reference evidence="7 8" key="1">
    <citation type="submission" date="2018-10" db="EMBL/GenBank/DDBJ databases">
        <title>Tessaracoccus antarcticuss sp. nov., isolated from sediment.</title>
        <authorList>
            <person name="Zhou L.Y."/>
            <person name="Du Z.J."/>
        </authorList>
    </citation>
    <scope>NUCLEOTIDE SEQUENCE [LARGE SCALE GENOMIC DNA]</scope>
    <source>
        <strain evidence="7 8">JDX10</strain>
    </source>
</reference>
<evidence type="ECO:0000313" key="8">
    <source>
        <dbReference type="Proteomes" id="UP000275256"/>
    </source>
</evidence>
<comment type="function">
    <text evidence="5">NDH-1 shuttles electrons from NADH, via FMN and iron-sulfur (Fe-S) centers, to quinones in the respiratory chain. The immediate electron acceptor for the enzyme in this species is believed to be ubiquinone. Couples the redox reaction to proton translocation (for every two electrons transferred, four hydrogen ions are translocated across the cytoplasmic membrane), and thus conserves the redox energy in a proton gradient. This subunit may bind ubiquinone.</text>
</comment>
<evidence type="ECO:0000256" key="6">
    <source>
        <dbReference type="RuleBase" id="RU000471"/>
    </source>
</evidence>
<evidence type="ECO:0000256" key="4">
    <source>
        <dbReference type="ARBA" id="ARBA00023136"/>
    </source>
</evidence>
<keyword evidence="5" id="KW-0830">Ubiquinone</keyword>
<dbReference type="PROSITE" id="PS00667">
    <property type="entry name" value="COMPLEX1_ND1_1"/>
    <property type="match status" value="1"/>
</dbReference>